<dbReference type="PIRSF" id="PIRSF006060">
    <property type="entry name" value="AA_transporter"/>
    <property type="match status" value="1"/>
</dbReference>
<feature type="transmembrane region" description="Helical" evidence="5">
    <location>
        <begin position="87"/>
        <end position="111"/>
    </location>
</feature>
<gene>
    <name evidence="6" type="ORF">BW892_22270</name>
</gene>
<sequence>MSQQQLKKEIGFFAALTTVIGTVIGAGVFFKPTALYGVTGTASLGLLAWVIGGILTICAGLTAAELSSAIPETGGMMAYLKRTYGNLTAFLLGWAQTVIYFPANIAALAIIFGTQTVNLFGLDANENKMMIVGIAVVTATFVTLMNFLGAKAAGGIQMVSTICKLLPLALIIIFGLLHKGDVPFQLFPIEAGANKSFISALGSGLLATMFAYDGWIHVGNIAGEMKNPKRDLPKAIILGLSIVMVVYLLINIAFLMVMSATALAGTDTPASEVATIIFGNMGGKLVSIGILISVFGTINGYIMTGMRIPYAMALENKLPFSKWFATLSNKSRIPYNSGIFILLISVIMMFVGGFNTLTDMLVFVIWIFYTMTFLAVFILRKREPELIRPYKVPLYPFIPIISILGGAFIVLNTLFTQPLLALCGIGLTGLGLPIYFKMRHKHTNVTVEN</sequence>
<dbReference type="InterPro" id="IPR002293">
    <property type="entry name" value="AA/rel_permease1"/>
</dbReference>
<feature type="transmembrane region" description="Helical" evidence="5">
    <location>
        <begin position="236"/>
        <end position="265"/>
    </location>
</feature>
<reference evidence="6 7" key="1">
    <citation type="submission" date="2017-01" db="EMBL/GenBank/DDBJ databases">
        <title>Bacillus cereus isolates.</title>
        <authorList>
            <person name="Beno S.M."/>
        </authorList>
    </citation>
    <scope>NUCLEOTIDE SEQUENCE [LARGE SCALE GENOMIC DNA]</scope>
    <source>
        <strain evidence="6 7">FSL M7-1219</strain>
    </source>
</reference>
<proteinExistence type="predicted"/>
<evidence type="ECO:0000256" key="4">
    <source>
        <dbReference type="ARBA" id="ARBA00023136"/>
    </source>
</evidence>
<evidence type="ECO:0000256" key="3">
    <source>
        <dbReference type="ARBA" id="ARBA00022989"/>
    </source>
</evidence>
<dbReference type="GO" id="GO:0015179">
    <property type="term" value="F:L-amino acid transmembrane transporter activity"/>
    <property type="evidence" value="ECO:0007669"/>
    <property type="project" value="TreeGrafter"/>
</dbReference>
<keyword evidence="3 5" id="KW-1133">Transmembrane helix</keyword>
<dbReference type="Gene3D" id="1.20.1740.10">
    <property type="entry name" value="Amino acid/polyamine transporter I"/>
    <property type="match status" value="1"/>
</dbReference>
<dbReference type="Pfam" id="PF13520">
    <property type="entry name" value="AA_permease_2"/>
    <property type="match status" value="1"/>
</dbReference>
<dbReference type="FunFam" id="1.20.1740.10:FF:000051">
    <property type="entry name" value="Amino acid permease"/>
    <property type="match status" value="1"/>
</dbReference>
<keyword evidence="4 5" id="KW-0472">Membrane</keyword>
<feature type="transmembrane region" description="Helical" evidence="5">
    <location>
        <begin position="197"/>
        <end position="215"/>
    </location>
</feature>
<organism evidence="6 7">
    <name type="scientific">Bacillus cereus</name>
    <dbReference type="NCBI Taxonomy" id="1396"/>
    <lineage>
        <taxon>Bacteria</taxon>
        <taxon>Bacillati</taxon>
        <taxon>Bacillota</taxon>
        <taxon>Bacilli</taxon>
        <taxon>Bacillales</taxon>
        <taxon>Bacillaceae</taxon>
        <taxon>Bacillus</taxon>
        <taxon>Bacillus cereus group</taxon>
    </lineage>
</organism>
<evidence type="ECO:0000256" key="2">
    <source>
        <dbReference type="ARBA" id="ARBA00022692"/>
    </source>
</evidence>
<feature type="transmembrane region" description="Helical" evidence="5">
    <location>
        <begin position="333"/>
        <end position="354"/>
    </location>
</feature>
<dbReference type="GO" id="GO:0016020">
    <property type="term" value="C:membrane"/>
    <property type="evidence" value="ECO:0007669"/>
    <property type="project" value="UniProtKB-SubCell"/>
</dbReference>
<dbReference type="Proteomes" id="UP000191124">
    <property type="component" value="Unassembled WGS sequence"/>
</dbReference>
<keyword evidence="2 5" id="KW-0812">Transmembrane</keyword>
<protein>
    <submittedName>
        <fullName evidence="6">Amino acid permease</fullName>
    </submittedName>
</protein>
<evidence type="ECO:0000313" key="7">
    <source>
        <dbReference type="Proteomes" id="UP000191124"/>
    </source>
</evidence>
<name>A0A1S9UIY7_BACCE</name>
<evidence type="ECO:0000256" key="5">
    <source>
        <dbReference type="SAM" id="Phobius"/>
    </source>
</evidence>
<feature type="transmembrane region" description="Helical" evidence="5">
    <location>
        <begin position="392"/>
        <end position="411"/>
    </location>
</feature>
<feature type="transmembrane region" description="Helical" evidence="5">
    <location>
        <begin position="156"/>
        <end position="177"/>
    </location>
</feature>
<feature type="transmembrane region" description="Helical" evidence="5">
    <location>
        <begin position="360"/>
        <end position="380"/>
    </location>
</feature>
<evidence type="ECO:0000313" key="6">
    <source>
        <dbReference type="EMBL" id="OOR21721.1"/>
    </source>
</evidence>
<evidence type="ECO:0000256" key="1">
    <source>
        <dbReference type="ARBA" id="ARBA00004141"/>
    </source>
</evidence>
<feature type="transmembrane region" description="Helical" evidence="5">
    <location>
        <begin position="131"/>
        <end position="149"/>
    </location>
</feature>
<dbReference type="RefSeq" id="WP_078181600.1">
    <property type="nucleotide sequence ID" value="NZ_MUAL01000065.1"/>
</dbReference>
<comment type="subcellular location">
    <subcellularLocation>
        <location evidence="1">Membrane</location>
        <topology evidence="1">Multi-pass membrane protein</topology>
    </subcellularLocation>
</comment>
<dbReference type="AlphaFoldDB" id="A0A1S9UIY7"/>
<accession>A0A1S9UIY7</accession>
<dbReference type="PANTHER" id="PTHR11785">
    <property type="entry name" value="AMINO ACID TRANSPORTER"/>
    <property type="match status" value="1"/>
</dbReference>
<feature type="transmembrane region" description="Helical" evidence="5">
    <location>
        <begin position="12"/>
        <end position="30"/>
    </location>
</feature>
<feature type="transmembrane region" description="Helical" evidence="5">
    <location>
        <begin position="417"/>
        <end position="436"/>
    </location>
</feature>
<dbReference type="InterPro" id="IPR050598">
    <property type="entry name" value="AminoAcid_Transporter"/>
</dbReference>
<dbReference type="PANTHER" id="PTHR11785:SF512">
    <property type="entry name" value="SOBREMESA, ISOFORM B"/>
    <property type="match status" value="1"/>
</dbReference>
<dbReference type="EMBL" id="MUAL01000065">
    <property type="protein sequence ID" value="OOR21721.1"/>
    <property type="molecule type" value="Genomic_DNA"/>
</dbReference>
<comment type="caution">
    <text evidence="6">The sequence shown here is derived from an EMBL/GenBank/DDBJ whole genome shotgun (WGS) entry which is preliminary data.</text>
</comment>
<feature type="transmembrane region" description="Helical" evidence="5">
    <location>
        <begin position="42"/>
        <end position="66"/>
    </location>
</feature>